<name>A0A521DWY9_9BACT</name>
<dbReference type="Pfam" id="PF05973">
    <property type="entry name" value="Gp49"/>
    <property type="match status" value="1"/>
</dbReference>
<organism evidence="1 2">
    <name type="scientific">Gracilimonas mengyeensis</name>
    <dbReference type="NCBI Taxonomy" id="1302730"/>
    <lineage>
        <taxon>Bacteria</taxon>
        <taxon>Pseudomonadati</taxon>
        <taxon>Balneolota</taxon>
        <taxon>Balneolia</taxon>
        <taxon>Balneolales</taxon>
        <taxon>Balneolaceae</taxon>
        <taxon>Gracilimonas</taxon>
    </lineage>
</organism>
<dbReference type="OrthoDB" id="573082at2"/>
<reference evidence="1 2" key="1">
    <citation type="submission" date="2017-05" db="EMBL/GenBank/DDBJ databases">
        <authorList>
            <person name="Varghese N."/>
            <person name="Submissions S."/>
        </authorList>
    </citation>
    <scope>NUCLEOTIDE SEQUENCE [LARGE SCALE GENOMIC DNA]</scope>
    <source>
        <strain evidence="1 2">DSM 21985</strain>
    </source>
</reference>
<dbReference type="AlphaFoldDB" id="A0A521DWY9"/>
<accession>A0A521DWY9</accession>
<dbReference type="InterPro" id="IPR009241">
    <property type="entry name" value="HigB-like"/>
</dbReference>
<proteinExistence type="predicted"/>
<protein>
    <submittedName>
        <fullName evidence="1">Phage-related protein</fullName>
    </submittedName>
</protein>
<evidence type="ECO:0000313" key="1">
    <source>
        <dbReference type="EMBL" id="SMO76132.1"/>
    </source>
</evidence>
<gene>
    <name evidence="1" type="ORF">SAMN06265219_109181</name>
</gene>
<keyword evidence="2" id="KW-1185">Reference proteome</keyword>
<dbReference type="EMBL" id="FXTP01000009">
    <property type="protein sequence ID" value="SMO76132.1"/>
    <property type="molecule type" value="Genomic_DNA"/>
</dbReference>
<evidence type="ECO:0000313" key="2">
    <source>
        <dbReference type="Proteomes" id="UP000317557"/>
    </source>
</evidence>
<dbReference type="Proteomes" id="UP000317557">
    <property type="component" value="Unassembled WGS sequence"/>
</dbReference>
<sequence>MDSLPSKHAQKVTWVLELVEKLDQVPVQYFKKLKSTDDIWEVRARIGSNSFRLLGFIDNDEFVVLTNGFSKKSQKTSKQEIELAEQRKADYLSRKGGI</sequence>